<evidence type="ECO:0000313" key="1">
    <source>
        <dbReference type="EMBL" id="KZC21863.1"/>
    </source>
</evidence>
<dbReference type="EMBL" id="LVJS01000145">
    <property type="protein sequence ID" value="KZC21863.1"/>
    <property type="molecule type" value="Genomic_DNA"/>
</dbReference>
<sequence>MANLKTIQALYQDTCSLAIKETHMSIDPRAPFVPKDAQALADQAMQVADAAKSLRTRAPAGLAKAKVDDAASAVLTALALFDYINNTNRKPPIKRDVLGAVSNALDALGAI</sequence>
<name>A0A154QD29_9GAMM</name>
<evidence type="ECO:0000313" key="2">
    <source>
        <dbReference type="Proteomes" id="UP000076131"/>
    </source>
</evidence>
<dbReference type="Proteomes" id="UP000076131">
    <property type="component" value="Unassembled WGS sequence"/>
</dbReference>
<dbReference type="AlphaFoldDB" id="A0A154QD29"/>
<accession>A0A154QD29</accession>
<reference evidence="1 2" key="1">
    <citation type="journal article" date="2016" name="MBio">
        <title>Lateral Gene Transfer in a Heavy Metal-Contaminated-Groundwater Microbial Community.</title>
        <authorList>
            <person name="Hemme C.L."/>
            <person name="Green S.J."/>
            <person name="Rishishwar L."/>
            <person name="Prakash O."/>
            <person name="Pettenato A."/>
            <person name="Chakraborty R."/>
            <person name="Deutschbauer A.M."/>
            <person name="Van Nostrand J.D."/>
            <person name="Wu L."/>
            <person name="He Z."/>
            <person name="Jordan I.K."/>
            <person name="Hazen T.C."/>
            <person name="Arkin A.P."/>
            <person name="Kostka J.E."/>
            <person name="Zhou J."/>
        </authorList>
    </citation>
    <scope>NUCLEOTIDE SEQUENCE [LARGE SCALE GENOMIC DNA]</scope>
    <source>
        <strain evidence="1 2">FW104-T7</strain>
    </source>
</reference>
<organism evidence="1 2">
    <name type="scientific">Rhodanobacter thiooxydans</name>
    <dbReference type="NCBI Taxonomy" id="416169"/>
    <lineage>
        <taxon>Bacteria</taxon>
        <taxon>Pseudomonadati</taxon>
        <taxon>Pseudomonadota</taxon>
        <taxon>Gammaproteobacteria</taxon>
        <taxon>Lysobacterales</taxon>
        <taxon>Rhodanobacteraceae</taxon>
        <taxon>Rhodanobacter</taxon>
    </lineage>
</organism>
<dbReference type="RefSeq" id="WP_008436733.1">
    <property type="nucleotide sequence ID" value="NZ_LVJS01000145.1"/>
</dbReference>
<protein>
    <submittedName>
        <fullName evidence="1">Uncharacterized protein</fullName>
    </submittedName>
</protein>
<gene>
    <name evidence="1" type="ORF">RHOFW104T7_03525</name>
</gene>
<comment type="caution">
    <text evidence="1">The sequence shown here is derived from an EMBL/GenBank/DDBJ whole genome shotgun (WGS) entry which is preliminary data.</text>
</comment>
<proteinExistence type="predicted"/>
<keyword evidence="2" id="KW-1185">Reference proteome</keyword>